<gene>
    <name evidence="3" type="ORF">PHPALM_30737</name>
</gene>
<name>A0A2P4X4C9_9STRA</name>
<dbReference type="Pfam" id="PF05699">
    <property type="entry name" value="Dimer_Tnp_hAT"/>
    <property type="match status" value="1"/>
</dbReference>
<keyword evidence="4" id="KW-1185">Reference proteome</keyword>
<dbReference type="InterPro" id="IPR012337">
    <property type="entry name" value="RNaseH-like_sf"/>
</dbReference>
<dbReference type="Proteomes" id="UP000237271">
    <property type="component" value="Unassembled WGS sequence"/>
</dbReference>
<feature type="domain" description="HAT C-terminal dimerisation" evidence="2">
    <location>
        <begin position="108"/>
        <end position="195"/>
    </location>
</feature>
<proteinExistence type="predicted"/>
<evidence type="ECO:0000259" key="2">
    <source>
        <dbReference type="Pfam" id="PF05699"/>
    </source>
</evidence>
<dbReference type="GO" id="GO:0046983">
    <property type="term" value="F:protein dimerization activity"/>
    <property type="evidence" value="ECO:0007669"/>
    <property type="project" value="InterPro"/>
</dbReference>
<evidence type="ECO:0000256" key="1">
    <source>
        <dbReference type="SAM" id="MobiDB-lite"/>
    </source>
</evidence>
<dbReference type="AlphaFoldDB" id="A0A2P4X4C9"/>
<evidence type="ECO:0000313" key="3">
    <source>
        <dbReference type="EMBL" id="POM60407.1"/>
    </source>
</evidence>
<dbReference type="EMBL" id="NCKW01016875">
    <property type="protein sequence ID" value="POM60407.1"/>
    <property type="molecule type" value="Genomic_DNA"/>
</dbReference>
<comment type="caution">
    <text evidence="3">The sequence shown here is derived from an EMBL/GenBank/DDBJ whole genome shotgun (WGS) entry which is preliminary data.</text>
</comment>
<accession>A0A2P4X4C9</accession>
<feature type="region of interest" description="Disordered" evidence="1">
    <location>
        <begin position="72"/>
        <end position="105"/>
    </location>
</feature>
<feature type="compositionally biased region" description="Polar residues" evidence="1">
    <location>
        <begin position="73"/>
        <end position="83"/>
    </location>
</feature>
<dbReference type="OrthoDB" id="129515at2759"/>
<protein>
    <recommendedName>
        <fullName evidence="2">HAT C-terminal dimerisation domain-containing protein</fullName>
    </recommendedName>
</protein>
<evidence type="ECO:0000313" key="4">
    <source>
        <dbReference type="Proteomes" id="UP000237271"/>
    </source>
</evidence>
<dbReference type="InterPro" id="IPR008906">
    <property type="entry name" value="HATC_C_dom"/>
</dbReference>
<reference evidence="3 4" key="1">
    <citation type="journal article" date="2017" name="Genome Biol. Evol.">
        <title>Phytophthora megakarya and P. palmivora, closely related causal agents of cacao black pod rot, underwent increases in genome sizes and gene numbers by different mechanisms.</title>
        <authorList>
            <person name="Ali S.S."/>
            <person name="Shao J."/>
            <person name="Lary D.J."/>
            <person name="Kronmiller B."/>
            <person name="Shen D."/>
            <person name="Strem M.D."/>
            <person name="Amoako-Attah I."/>
            <person name="Akrofi A.Y."/>
            <person name="Begoude B.A."/>
            <person name="Ten Hoopen G.M."/>
            <person name="Coulibaly K."/>
            <person name="Kebe B.I."/>
            <person name="Melnick R.L."/>
            <person name="Guiltinan M.J."/>
            <person name="Tyler B.M."/>
            <person name="Meinhardt L.W."/>
            <person name="Bailey B.A."/>
        </authorList>
    </citation>
    <scope>NUCLEOTIDE SEQUENCE [LARGE SCALE GENOMIC DNA]</scope>
    <source>
        <strain evidence="4">sbr112.9</strain>
    </source>
</reference>
<organism evidence="3 4">
    <name type="scientific">Phytophthora palmivora</name>
    <dbReference type="NCBI Taxonomy" id="4796"/>
    <lineage>
        <taxon>Eukaryota</taxon>
        <taxon>Sar</taxon>
        <taxon>Stramenopiles</taxon>
        <taxon>Oomycota</taxon>
        <taxon>Peronosporomycetes</taxon>
        <taxon>Peronosporales</taxon>
        <taxon>Peronosporaceae</taxon>
        <taxon>Phytophthora</taxon>
    </lineage>
</organism>
<dbReference type="SUPFAM" id="SSF53098">
    <property type="entry name" value="Ribonuclease H-like"/>
    <property type="match status" value="1"/>
</dbReference>
<sequence length="281" mass="32222">MHETSFILEAQMCLHPVFENPERGYQLIIDRANPHLQVDEQTVQRNVDKVKEYVRKCVVSLMLGIVVAEADTQHSSQTSSPSGMESMFGEDPAPREQSSGHEGCVEEEYDRWLTDTVTLERKANGKVESILEFWKRQEESSTYHYLPRVARILFAVPSSSVVIERDFGVSGMMTTTHRTSLSNHNMEMCSFLNRNREFTDETQCKIFTEEGYANAVHTNMLVALEPSTDGHSISPEWELQLLASFWDDYAKEESKDDHDYRNSYLRGHSPQIENRISQSAC</sequence>